<name>A0A061RYD4_9CHLO</name>
<accession>A0A061RYD4</accession>
<proteinExistence type="predicted"/>
<gene>
    <name evidence="2" type="ORF">TSPGSL018_22734</name>
</gene>
<dbReference type="AlphaFoldDB" id="A0A061RYD4"/>
<sequence length="81" mass="8861">GRPLALPPIEPGPAVSSHGGSTAHVCSPRDRLWLRASYGSRGKAQRTALFPCPASRVGIRTKLWQCMRVLRIDLEEPLCVL</sequence>
<dbReference type="EMBL" id="GBEZ01010077">
    <property type="protein sequence ID" value="JAC75566.1"/>
    <property type="molecule type" value="Transcribed_RNA"/>
</dbReference>
<feature type="non-terminal residue" evidence="2">
    <location>
        <position position="81"/>
    </location>
</feature>
<organism evidence="2">
    <name type="scientific">Tetraselmis sp. GSL018</name>
    <dbReference type="NCBI Taxonomy" id="582737"/>
    <lineage>
        <taxon>Eukaryota</taxon>
        <taxon>Viridiplantae</taxon>
        <taxon>Chlorophyta</taxon>
        <taxon>core chlorophytes</taxon>
        <taxon>Chlorodendrophyceae</taxon>
        <taxon>Chlorodendrales</taxon>
        <taxon>Chlorodendraceae</taxon>
        <taxon>Tetraselmis</taxon>
    </lineage>
</organism>
<feature type="non-terminal residue" evidence="2">
    <location>
        <position position="1"/>
    </location>
</feature>
<protein>
    <submittedName>
        <fullName evidence="2">Uncharacterized protein</fullName>
    </submittedName>
</protein>
<reference evidence="2" key="1">
    <citation type="submission" date="2014-05" db="EMBL/GenBank/DDBJ databases">
        <title>The transcriptome of the halophilic microalga Tetraselmis sp. GSL018 isolated from the Great Salt Lake, Utah.</title>
        <authorList>
            <person name="Jinkerson R.E."/>
            <person name="D'Adamo S."/>
            <person name="Posewitz M.C."/>
        </authorList>
    </citation>
    <scope>NUCLEOTIDE SEQUENCE</scope>
    <source>
        <strain evidence="2">GSL018</strain>
    </source>
</reference>
<feature type="region of interest" description="Disordered" evidence="1">
    <location>
        <begin position="1"/>
        <end position="25"/>
    </location>
</feature>
<feature type="compositionally biased region" description="Pro residues" evidence="1">
    <location>
        <begin position="1"/>
        <end position="11"/>
    </location>
</feature>
<evidence type="ECO:0000313" key="2">
    <source>
        <dbReference type="EMBL" id="JAC75566.1"/>
    </source>
</evidence>
<evidence type="ECO:0000256" key="1">
    <source>
        <dbReference type="SAM" id="MobiDB-lite"/>
    </source>
</evidence>